<organism evidence="1 2">
    <name type="scientific">Diatraea saccharalis</name>
    <name type="common">sugarcane borer</name>
    <dbReference type="NCBI Taxonomy" id="40085"/>
    <lineage>
        <taxon>Eukaryota</taxon>
        <taxon>Metazoa</taxon>
        <taxon>Ecdysozoa</taxon>
        <taxon>Arthropoda</taxon>
        <taxon>Hexapoda</taxon>
        <taxon>Insecta</taxon>
        <taxon>Pterygota</taxon>
        <taxon>Neoptera</taxon>
        <taxon>Endopterygota</taxon>
        <taxon>Lepidoptera</taxon>
        <taxon>Glossata</taxon>
        <taxon>Ditrysia</taxon>
        <taxon>Pyraloidea</taxon>
        <taxon>Crambidae</taxon>
        <taxon>Crambinae</taxon>
        <taxon>Diatraea</taxon>
    </lineage>
</organism>
<dbReference type="AlphaFoldDB" id="A0A9N9RDK0"/>
<protein>
    <submittedName>
        <fullName evidence="1">Uncharacterized protein</fullName>
    </submittedName>
</protein>
<sequence length="119" mass="12559">MIVSNLIQNTRPGSPLASQLSAQIISDLFSSGSLPCGCPNPFFNAPNIVPNSIPNFIPNSIPNFIPNNVPNFIPNSIISPNFVSPNLISPNVLPNIVSTGVPSANSYPINIANLMSGYL</sequence>
<dbReference type="Proteomes" id="UP001153714">
    <property type="component" value="Chromosome 6"/>
</dbReference>
<dbReference type="EMBL" id="OU893337">
    <property type="protein sequence ID" value="CAG9794187.1"/>
    <property type="molecule type" value="Genomic_DNA"/>
</dbReference>
<name>A0A9N9RDK0_9NEOP</name>
<evidence type="ECO:0000313" key="2">
    <source>
        <dbReference type="Proteomes" id="UP001153714"/>
    </source>
</evidence>
<reference evidence="1" key="1">
    <citation type="submission" date="2021-12" db="EMBL/GenBank/DDBJ databases">
        <authorList>
            <person name="King R."/>
        </authorList>
    </citation>
    <scope>NUCLEOTIDE SEQUENCE</scope>
</reference>
<reference evidence="1" key="2">
    <citation type="submission" date="2022-10" db="EMBL/GenBank/DDBJ databases">
        <authorList>
            <consortium name="ENA_rothamsted_submissions"/>
            <consortium name="culmorum"/>
            <person name="King R."/>
        </authorList>
    </citation>
    <scope>NUCLEOTIDE SEQUENCE</scope>
</reference>
<proteinExistence type="predicted"/>
<evidence type="ECO:0000313" key="1">
    <source>
        <dbReference type="EMBL" id="CAG9794187.1"/>
    </source>
</evidence>
<keyword evidence="2" id="KW-1185">Reference proteome</keyword>
<gene>
    <name evidence="1" type="ORF">DIATSA_LOCUS11581</name>
</gene>
<accession>A0A9N9RDK0</accession>
<dbReference type="OrthoDB" id="7474005at2759"/>